<name>A0AA37SPF9_9BACT</name>
<dbReference type="RefSeq" id="WP_235293236.1">
    <property type="nucleotide sequence ID" value="NZ_BSOH01000005.1"/>
</dbReference>
<dbReference type="InterPro" id="IPR011055">
    <property type="entry name" value="Dup_hybrid_motif"/>
</dbReference>
<dbReference type="SMART" id="SM00257">
    <property type="entry name" value="LysM"/>
    <property type="match status" value="1"/>
</dbReference>
<dbReference type="Gene3D" id="2.70.70.10">
    <property type="entry name" value="Glucose Permease (Domain IIA)"/>
    <property type="match status" value="1"/>
</dbReference>
<dbReference type="InterPro" id="IPR016047">
    <property type="entry name" value="M23ase_b-sheet_dom"/>
</dbReference>
<dbReference type="InterPro" id="IPR036779">
    <property type="entry name" value="LysM_dom_sf"/>
</dbReference>
<keyword evidence="3" id="KW-1185">Reference proteome</keyword>
<dbReference type="InterPro" id="IPR018392">
    <property type="entry name" value="LysM"/>
</dbReference>
<evidence type="ECO:0000313" key="2">
    <source>
        <dbReference type="EMBL" id="GLR16431.1"/>
    </source>
</evidence>
<comment type="caution">
    <text evidence="2">The sequence shown here is derived from an EMBL/GenBank/DDBJ whole genome shotgun (WGS) entry which is preliminary data.</text>
</comment>
<reference evidence="2" key="1">
    <citation type="journal article" date="2014" name="Int. J. Syst. Evol. Microbiol.">
        <title>Complete genome sequence of Corynebacterium casei LMG S-19264T (=DSM 44701T), isolated from a smear-ripened cheese.</title>
        <authorList>
            <consortium name="US DOE Joint Genome Institute (JGI-PGF)"/>
            <person name="Walter F."/>
            <person name="Albersmeier A."/>
            <person name="Kalinowski J."/>
            <person name="Ruckert C."/>
        </authorList>
    </citation>
    <scope>NUCLEOTIDE SEQUENCE</scope>
    <source>
        <strain evidence="2">NBRC 108769</strain>
    </source>
</reference>
<dbReference type="CDD" id="cd12797">
    <property type="entry name" value="M23_peptidase"/>
    <property type="match status" value="1"/>
</dbReference>
<evidence type="ECO:0000259" key="1">
    <source>
        <dbReference type="PROSITE" id="PS51782"/>
    </source>
</evidence>
<organism evidence="2 3">
    <name type="scientific">Portibacter lacus</name>
    <dbReference type="NCBI Taxonomy" id="1099794"/>
    <lineage>
        <taxon>Bacteria</taxon>
        <taxon>Pseudomonadati</taxon>
        <taxon>Bacteroidota</taxon>
        <taxon>Saprospiria</taxon>
        <taxon>Saprospirales</taxon>
        <taxon>Haliscomenobacteraceae</taxon>
        <taxon>Portibacter</taxon>
    </lineage>
</organism>
<sequence length="309" mass="35158">MLITHAYAQEEVTPLVDTLTYEKIMLDGSAAYLISETKEIITAREYDILQKKNNPQYIEPLYTDYWDTLEVNPFKSVKVEKPFLLQFDDLKYSPPVNGNMVVTSRFGRRRRGPHRGIDIDLVVGDTVRTIFSGQVRFVGYSRGHGKTVIVRHENDIETVYAHLSEYGVKTNDFVDKGQYIGLGGATGNARGSHLHMEIRHKGICINPDYLMDFVEPKVYADSLWVTKGLTDPYSHSSYSKGDYEILKTKELADGYDKRAQKIYVVRSGDTLWGIARKNGMRVSDIVRMNNRKVSAKSTLRIGQHLIISP</sequence>
<dbReference type="PANTHER" id="PTHR21666:SF270">
    <property type="entry name" value="MUREIN HYDROLASE ACTIVATOR ENVC"/>
    <property type="match status" value="1"/>
</dbReference>
<dbReference type="PANTHER" id="PTHR21666">
    <property type="entry name" value="PEPTIDASE-RELATED"/>
    <property type="match status" value="1"/>
</dbReference>
<dbReference type="Pfam" id="PF01476">
    <property type="entry name" value="LysM"/>
    <property type="match status" value="1"/>
</dbReference>
<dbReference type="Gene3D" id="3.10.350.10">
    <property type="entry name" value="LysM domain"/>
    <property type="match status" value="1"/>
</dbReference>
<dbReference type="AlphaFoldDB" id="A0AA37SPF9"/>
<dbReference type="Proteomes" id="UP001156666">
    <property type="component" value="Unassembled WGS sequence"/>
</dbReference>
<dbReference type="InterPro" id="IPR050570">
    <property type="entry name" value="Cell_wall_metabolism_enzyme"/>
</dbReference>
<evidence type="ECO:0000313" key="3">
    <source>
        <dbReference type="Proteomes" id="UP001156666"/>
    </source>
</evidence>
<proteinExistence type="predicted"/>
<dbReference type="SUPFAM" id="SSF51261">
    <property type="entry name" value="Duplicated hybrid motif"/>
    <property type="match status" value="1"/>
</dbReference>
<dbReference type="PROSITE" id="PS51782">
    <property type="entry name" value="LYSM"/>
    <property type="match status" value="1"/>
</dbReference>
<dbReference type="SUPFAM" id="SSF54106">
    <property type="entry name" value="LysM domain"/>
    <property type="match status" value="1"/>
</dbReference>
<dbReference type="GO" id="GO:0004222">
    <property type="term" value="F:metalloendopeptidase activity"/>
    <property type="evidence" value="ECO:0007669"/>
    <property type="project" value="TreeGrafter"/>
</dbReference>
<gene>
    <name evidence="2" type="ORF">GCM10007940_10460</name>
</gene>
<dbReference type="EMBL" id="BSOH01000005">
    <property type="protein sequence ID" value="GLR16431.1"/>
    <property type="molecule type" value="Genomic_DNA"/>
</dbReference>
<feature type="domain" description="LysM" evidence="1">
    <location>
        <begin position="261"/>
        <end position="307"/>
    </location>
</feature>
<reference evidence="2" key="2">
    <citation type="submission" date="2023-01" db="EMBL/GenBank/DDBJ databases">
        <title>Draft genome sequence of Portibacter lacus strain NBRC 108769.</title>
        <authorList>
            <person name="Sun Q."/>
            <person name="Mori K."/>
        </authorList>
    </citation>
    <scope>NUCLEOTIDE SEQUENCE</scope>
    <source>
        <strain evidence="2">NBRC 108769</strain>
    </source>
</reference>
<protein>
    <recommendedName>
        <fullName evidence="1">LysM domain-containing protein</fullName>
    </recommendedName>
</protein>
<accession>A0AA37SPF9</accession>
<dbReference type="CDD" id="cd00118">
    <property type="entry name" value="LysM"/>
    <property type="match status" value="1"/>
</dbReference>
<dbReference type="Pfam" id="PF01551">
    <property type="entry name" value="Peptidase_M23"/>
    <property type="match status" value="1"/>
</dbReference>